<feature type="signal peptide" evidence="2">
    <location>
        <begin position="1"/>
        <end position="25"/>
    </location>
</feature>
<evidence type="ECO:0000313" key="4">
    <source>
        <dbReference type="Proteomes" id="UP000538196"/>
    </source>
</evidence>
<keyword evidence="1" id="KW-0472">Membrane</keyword>
<name>A0A7W4YI50_LEIAQ</name>
<evidence type="ECO:0000256" key="2">
    <source>
        <dbReference type="SAM" id="SignalP"/>
    </source>
</evidence>
<evidence type="ECO:0000256" key="1">
    <source>
        <dbReference type="SAM" id="Phobius"/>
    </source>
</evidence>
<proteinExistence type="predicted"/>
<keyword evidence="1" id="KW-0812">Transmembrane</keyword>
<feature type="chain" id="PRO_5031061209" evidence="2">
    <location>
        <begin position="26"/>
        <end position="185"/>
    </location>
</feature>
<comment type="caution">
    <text evidence="3">The sequence shown here is derived from an EMBL/GenBank/DDBJ whole genome shotgun (WGS) entry which is preliminary data.</text>
</comment>
<keyword evidence="4" id="KW-1185">Reference proteome</keyword>
<dbReference type="RefSeq" id="WP_021765339.1">
    <property type="nucleotide sequence ID" value="NZ_JACHVP010000001.1"/>
</dbReference>
<sequence>MLKKILAAAAVTVAVLLAAPTAANAVDYTQGSPCRFDTAVAHAGDTVHLVCQPGTWASKEFIDWTGSGSDGASITLAVFKAATSSVHFAKQSNADGSDLLAVTLPADATGVYSFVGVGRTSNHECPASITVLPADSAVTVSDPGSGLADTGSTMAIWAIWIGGGLLAAGLVTVSVVFWARKVRES</sequence>
<feature type="transmembrane region" description="Helical" evidence="1">
    <location>
        <begin position="157"/>
        <end position="179"/>
    </location>
</feature>
<gene>
    <name evidence="3" type="ORF">FHX33_000036</name>
</gene>
<keyword evidence="1" id="KW-1133">Transmembrane helix</keyword>
<protein>
    <submittedName>
        <fullName evidence="3">LPXTG-motif cell wall-anchored protein</fullName>
    </submittedName>
</protein>
<dbReference type="NCBIfam" id="TIGR01167">
    <property type="entry name" value="LPXTG_anchor"/>
    <property type="match status" value="1"/>
</dbReference>
<organism evidence="3 4">
    <name type="scientific">Leifsonia aquatica</name>
    <name type="common">Corynebacterium aquaticum</name>
    <dbReference type="NCBI Taxonomy" id="144185"/>
    <lineage>
        <taxon>Bacteria</taxon>
        <taxon>Bacillati</taxon>
        <taxon>Actinomycetota</taxon>
        <taxon>Actinomycetes</taxon>
        <taxon>Micrococcales</taxon>
        <taxon>Microbacteriaceae</taxon>
        <taxon>Leifsonia</taxon>
    </lineage>
</organism>
<dbReference type="Proteomes" id="UP000538196">
    <property type="component" value="Unassembled WGS sequence"/>
</dbReference>
<dbReference type="EMBL" id="JACHVP010000001">
    <property type="protein sequence ID" value="MBB2965304.1"/>
    <property type="molecule type" value="Genomic_DNA"/>
</dbReference>
<evidence type="ECO:0000313" key="3">
    <source>
        <dbReference type="EMBL" id="MBB2965304.1"/>
    </source>
</evidence>
<keyword evidence="2" id="KW-0732">Signal</keyword>
<reference evidence="3 4" key="1">
    <citation type="submission" date="2020-08" db="EMBL/GenBank/DDBJ databases">
        <title>Sequencing the genomes of 1000 actinobacteria strains.</title>
        <authorList>
            <person name="Klenk H.-P."/>
        </authorList>
    </citation>
    <scope>NUCLEOTIDE SEQUENCE [LARGE SCALE GENOMIC DNA]</scope>
    <source>
        <strain evidence="3 4">DSM 20146</strain>
    </source>
</reference>
<dbReference type="AlphaFoldDB" id="A0A7W4YI50"/>
<accession>A0A7W4YI50</accession>